<evidence type="ECO:0000313" key="1">
    <source>
        <dbReference type="EMBL" id="CAG8534365.1"/>
    </source>
</evidence>
<protein>
    <submittedName>
        <fullName evidence="1">5819_t:CDS:1</fullName>
    </submittedName>
</protein>
<dbReference type="EMBL" id="CAJVPI010000432">
    <property type="protein sequence ID" value="CAG8534365.1"/>
    <property type="molecule type" value="Genomic_DNA"/>
</dbReference>
<proteinExistence type="predicted"/>
<dbReference type="Proteomes" id="UP000789739">
    <property type="component" value="Unassembled WGS sequence"/>
</dbReference>
<dbReference type="InterPro" id="IPR032675">
    <property type="entry name" value="LRR_dom_sf"/>
</dbReference>
<sequence length="403" mass="47294">MAGSLDIDGTDEETGDTIVERQLQVLNVICQMIFERSGRIFEFVVDMTGLKQWPYECAKRYIVEMIKLPVSENALQHVKKFYYAEKVIQSEFIRQIEKCCTNIDEITTIQTSNTSTAFDQLSSFISKQKQLRKIEIRSTDALTNLSPLTRYLHQHRCSLTELVLSVGILDENALESIRECYKLERLTLHRIPLRSMHLRPLANAVFNNLRYLYVGEIDETWNVKSRDRPNNELITIIKLAKDTLDEIHLNVNLKYYSGLVKTIAGHCHKLKTFETCIQSTDQIQELFSLLKISQSLQTLSISRRWNNVLFQSYRCILGMVNHIPNTLRRLDLKGMELGVSDVKMILDRCPHLMYMSWKCENYEREYENVVRKCAEKNARRVRKFGSKKLNERVRWMMEVEFEE</sequence>
<name>A0A9N9AKN1_9GLOM</name>
<comment type="caution">
    <text evidence="1">The sequence shown here is derived from an EMBL/GenBank/DDBJ whole genome shotgun (WGS) entry which is preliminary data.</text>
</comment>
<organism evidence="1 2">
    <name type="scientific">Paraglomus brasilianum</name>
    <dbReference type="NCBI Taxonomy" id="144538"/>
    <lineage>
        <taxon>Eukaryota</taxon>
        <taxon>Fungi</taxon>
        <taxon>Fungi incertae sedis</taxon>
        <taxon>Mucoromycota</taxon>
        <taxon>Glomeromycotina</taxon>
        <taxon>Glomeromycetes</taxon>
        <taxon>Paraglomerales</taxon>
        <taxon>Paraglomeraceae</taxon>
        <taxon>Paraglomus</taxon>
    </lineage>
</organism>
<reference evidence="1" key="1">
    <citation type="submission" date="2021-06" db="EMBL/GenBank/DDBJ databases">
        <authorList>
            <person name="Kallberg Y."/>
            <person name="Tangrot J."/>
            <person name="Rosling A."/>
        </authorList>
    </citation>
    <scope>NUCLEOTIDE SEQUENCE</scope>
    <source>
        <strain evidence="1">BR232B</strain>
    </source>
</reference>
<dbReference type="Gene3D" id="3.80.10.10">
    <property type="entry name" value="Ribonuclease Inhibitor"/>
    <property type="match status" value="1"/>
</dbReference>
<accession>A0A9N9AKN1</accession>
<dbReference type="OrthoDB" id="2371796at2759"/>
<gene>
    <name evidence="1" type="ORF">PBRASI_LOCUS4268</name>
</gene>
<dbReference type="SUPFAM" id="SSF52047">
    <property type="entry name" value="RNI-like"/>
    <property type="match status" value="1"/>
</dbReference>
<keyword evidence="2" id="KW-1185">Reference proteome</keyword>
<evidence type="ECO:0000313" key="2">
    <source>
        <dbReference type="Proteomes" id="UP000789739"/>
    </source>
</evidence>
<dbReference type="AlphaFoldDB" id="A0A9N9AKN1"/>